<dbReference type="InterPro" id="IPR036291">
    <property type="entry name" value="NAD(P)-bd_dom_sf"/>
</dbReference>
<dbReference type="PANTHER" id="PTHR11092:SF0">
    <property type="entry name" value="EPIMERASE FAMILY PROTEIN SDR39U1"/>
    <property type="match status" value="1"/>
</dbReference>
<dbReference type="RefSeq" id="WP_379755386.1">
    <property type="nucleotide sequence ID" value="NZ_JBHSYB010000020.1"/>
</dbReference>
<dbReference type="PANTHER" id="PTHR11092">
    <property type="entry name" value="SUGAR NUCLEOTIDE EPIMERASE RELATED"/>
    <property type="match status" value="1"/>
</dbReference>
<keyword evidence="5" id="KW-1185">Reference proteome</keyword>
<evidence type="ECO:0000313" key="4">
    <source>
        <dbReference type="EMBL" id="MFD0983031.1"/>
    </source>
</evidence>
<accession>A0ABW3IZW7</accession>
<evidence type="ECO:0000259" key="3">
    <source>
        <dbReference type="Pfam" id="PF08338"/>
    </source>
</evidence>
<dbReference type="Proteomes" id="UP001597051">
    <property type="component" value="Unassembled WGS sequence"/>
</dbReference>
<feature type="domain" description="DUF1731" evidence="3">
    <location>
        <begin position="253"/>
        <end position="298"/>
    </location>
</feature>
<name>A0ABW3IZW7_9FLAO</name>
<dbReference type="InterPro" id="IPR013549">
    <property type="entry name" value="DUF1731"/>
</dbReference>
<organism evidence="4 5">
    <name type="scientific">Flavobacterium myungsuense</name>
    <dbReference type="NCBI Taxonomy" id="651823"/>
    <lineage>
        <taxon>Bacteria</taxon>
        <taxon>Pseudomonadati</taxon>
        <taxon>Bacteroidota</taxon>
        <taxon>Flavobacteriia</taxon>
        <taxon>Flavobacteriales</taxon>
        <taxon>Flavobacteriaceae</taxon>
        <taxon>Flavobacterium</taxon>
    </lineage>
</organism>
<proteinExistence type="inferred from homology"/>
<dbReference type="NCBIfam" id="TIGR01777">
    <property type="entry name" value="yfcH"/>
    <property type="match status" value="1"/>
</dbReference>
<comment type="similarity">
    <text evidence="1">Belongs to the NAD(P)-dependent epimerase/dehydratase family. SDR39U1 subfamily.</text>
</comment>
<dbReference type="Pfam" id="PF01370">
    <property type="entry name" value="Epimerase"/>
    <property type="match status" value="1"/>
</dbReference>
<dbReference type="InterPro" id="IPR010099">
    <property type="entry name" value="SDR39U1"/>
</dbReference>
<evidence type="ECO:0000313" key="5">
    <source>
        <dbReference type="Proteomes" id="UP001597051"/>
    </source>
</evidence>
<dbReference type="Pfam" id="PF08338">
    <property type="entry name" value="DUF1731"/>
    <property type="match status" value="1"/>
</dbReference>
<feature type="domain" description="NAD-dependent epimerase/dehydratase" evidence="2">
    <location>
        <begin position="3"/>
        <end position="223"/>
    </location>
</feature>
<protein>
    <submittedName>
        <fullName evidence="4">TIGR01777 family oxidoreductase</fullName>
    </submittedName>
</protein>
<comment type="caution">
    <text evidence="4">The sequence shown here is derived from an EMBL/GenBank/DDBJ whole genome shotgun (WGS) entry which is preliminary data.</text>
</comment>
<dbReference type="Gene3D" id="3.40.50.720">
    <property type="entry name" value="NAD(P)-binding Rossmann-like Domain"/>
    <property type="match status" value="1"/>
</dbReference>
<sequence>MRILITGATGLIGTELVALLLQNGISVHYLTTSKHKIESQLNYKGFFWNPEQGIIDENCLMGVDAIIHLAGATIAKRWTKLYKQEIIESRIFTSNALYKALKENPNQVKQIISASGTAIYPNSSTKIYSETSTEIEDGFLGNVVIKWEESVDKFKSLGIKVCKLRTGIVLSKKGGALQEMLKPIKLGIGSSFGDGKQMQSWIHIHDLASMYFFAVNNSWEGVYNAVAPHPITNAGLTKTIATILEKPLFMPNIPKFVMRLILGEMHELLFTNKNLSAQKAIDRGFEFQFPTAEKALINILS</sequence>
<dbReference type="InterPro" id="IPR001509">
    <property type="entry name" value="Epimerase_deHydtase"/>
</dbReference>
<evidence type="ECO:0000256" key="1">
    <source>
        <dbReference type="ARBA" id="ARBA00009353"/>
    </source>
</evidence>
<dbReference type="EMBL" id="JBHTIZ010000005">
    <property type="protein sequence ID" value="MFD0983031.1"/>
    <property type="molecule type" value="Genomic_DNA"/>
</dbReference>
<reference evidence="5" key="1">
    <citation type="journal article" date="2019" name="Int. J. Syst. Evol. Microbiol.">
        <title>The Global Catalogue of Microorganisms (GCM) 10K type strain sequencing project: providing services to taxonomists for standard genome sequencing and annotation.</title>
        <authorList>
            <consortium name="The Broad Institute Genomics Platform"/>
            <consortium name="The Broad Institute Genome Sequencing Center for Infectious Disease"/>
            <person name="Wu L."/>
            <person name="Ma J."/>
        </authorList>
    </citation>
    <scope>NUCLEOTIDE SEQUENCE [LARGE SCALE GENOMIC DNA]</scope>
    <source>
        <strain evidence="5">CECT 7649</strain>
    </source>
</reference>
<dbReference type="SUPFAM" id="SSF51735">
    <property type="entry name" value="NAD(P)-binding Rossmann-fold domains"/>
    <property type="match status" value="1"/>
</dbReference>
<gene>
    <name evidence="4" type="ORF">ACFQ0S_00945</name>
</gene>
<evidence type="ECO:0000259" key="2">
    <source>
        <dbReference type="Pfam" id="PF01370"/>
    </source>
</evidence>